<evidence type="ECO:0000256" key="1">
    <source>
        <dbReference type="SAM" id="Phobius"/>
    </source>
</evidence>
<reference evidence="3" key="1">
    <citation type="journal article" date="2019" name="Int. J. Syst. Evol. Microbiol.">
        <title>The Global Catalogue of Microorganisms (GCM) 10K type strain sequencing project: providing services to taxonomists for standard genome sequencing and annotation.</title>
        <authorList>
            <consortium name="The Broad Institute Genomics Platform"/>
            <consortium name="The Broad Institute Genome Sequencing Center for Infectious Disease"/>
            <person name="Wu L."/>
            <person name="Ma J."/>
        </authorList>
    </citation>
    <scope>NUCLEOTIDE SEQUENCE [LARGE SCALE GENOMIC DNA]</scope>
    <source>
        <strain evidence="3">JCM 13581</strain>
    </source>
</reference>
<sequence length="197" mass="20775">MPGSGGMGWTYKLHGGTAAGLSAVLLMLAALTWLPGTLPLTGSPWPLVVIFLLLFPIFAGALLRLILAGPEKHLLRLAFRCLPGKVQAALGVLVVSGVVLAVLGMGSAGSLQSPEIRDGRYYVLDTTPYARGEIEVSYSQYIAVVESDQRMMYVIPGLLFAAAALLAFTAGELRRADNGLRSSQPTGFDHTGPSHSP</sequence>
<proteinExistence type="predicted"/>
<dbReference type="EMBL" id="BAAAMJ010000018">
    <property type="protein sequence ID" value="GAA1910805.1"/>
    <property type="molecule type" value="Genomic_DNA"/>
</dbReference>
<evidence type="ECO:0000313" key="3">
    <source>
        <dbReference type="Proteomes" id="UP001501303"/>
    </source>
</evidence>
<keyword evidence="1" id="KW-1133">Transmembrane helix</keyword>
<evidence type="ECO:0000313" key="2">
    <source>
        <dbReference type="EMBL" id="GAA1910805.1"/>
    </source>
</evidence>
<feature type="transmembrane region" description="Helical" evidence="1">
    <location>
        <begin position="45"/>
        <end position="67"/>
    </location>
</feature>
<keyword evidence="3" id="KW-1185">Reference proteome</keyword>
<name>A0ABP5AED0_9ACTN</name>
<comment type="caution">
    <text evidence="2">The sequence shown here is derived from an EMBL/GenBank/DDBJ whole genome shotgun (WGS) entry which is preliminary data.</text>
</comment>
<gene>
    <name evidence="2" type="ORF">GCM10009716_20760</name>
</gene>
<feature type="transmembrane region" description="Helical" evidence="1">
    <location>
        <begin position="151"/>
        <end position="171"/>
    </location>
</feature>
<keyword evidence="1" id="KW-0472">Membrane</keyword>
<keyword evidence="1" id="KW-0812">Transmembrane</keyword>
<feature type="transmembrane region" description="Helical" evidence="1">
    <location>
        <begin position="88"/>
        <end position="108"/>
    </location>
</feature>
<feature type="transmembrane region" description="Helical" evidence="1">
    <location>
        <begin position="12"/>
        <end position="33"/>
    </location>
</feature>
<dbReference type="Proteomes" id="UP001501303">
    <property type="component" value="Unassembled WGS sequence"/>
</dbReference>
<organism evidence="2 3">
    <name type="scientific">Streptomyces sodiiphilus</name>
    <dbReference type="NCBI Taxonomy" id="226217"/>
    <lineage>
        <taxon>Bacteria</taxon>
        <taxon>Bacillati</taxon>
        <taxon>Actinomycetota</taxon>
        <taxon>Actinomycetes</taxon>
        <taxon>Kitasatosporales</taxon>
        <taxon>Streptomycetaceae</taxon>
        <taxon>Streptomyces</taxon>
    </lineage>
</organism>
<accession>A0ABP5AED0</accession>
<protein>
    <submittedName>
        <fullName evidence="2">Uncharacterized protein</fullName>
    </submittedName>
</protein>